<keyword evidence="9 14" id="KW-0133">Cell shape</keyword>
<dbReference type="HAMAP" id="MF_00046">
    <property type="entry name" value="MurC"/>
    <property type="match status" value="1"/>
</dbReference>
<dbReference type="SUPFAM" id="SSF53244">
    <property type="entry name" value="MurD-like peptide ligases, peptide-binding domain"/>
    <property type="match status" value="1"/>
</dbReference>
<proteinExistence type="inferred from homology"/>
<dbReference type="InterPro" id="IPR000713">
    <property type="entry name" value="Mur_ligase_N"/>
</dbReference>
<keyword evidence="19" id="KW-1185">Reference proteome</keyword>
<keyword evidence="5 14" id="KW-0436">Ligase</keyword>
<keyword evidence="12 14" id="KW-0961">Cell wall biogenesis/degradation</keyword>
<evidence type="ECO:0000256" key="8">
    <source>
        <dbReference type="ARBA" id="ARBA00022840"/>
    </source>
</evidence>
<evidence type="ECO:0000256" key="11">
    <source>
        <dbReference type="ARBA" id="ARBA00023306"/>
    </source>
</evidence>
<dbReference type="Pfam" id="PF08245">
    <property type="entry name" value="Mur_ligase_M"/>
    <property type="match status" value="1"/>
</dbReference>
<protein>
    <recommendedName>
        <fullName evidence="3 14">UDP-N-acetylmuramate--L-alanine ligase</fullName>
        <ecNumber evidence="3 14">6.3.2.8</ecNumber>
    </recommendedName>
    <alternativeName>
        <fullName evidence="14">UDP-N-acetylmuramoyl-L-alanine synthetase</fullName>
    </alternativeName>
</protein>
<feature type="domain" description="Mur ligase C-terminal" evidence="16">
    <location>
        <begin position="311"/>
        <end position="440"/>
    </location>
</feature>
<dbReference type="Pfam" id="PF01225">
    <property type="entry name" value="Mur_ligase"/>
    <property type="match status" value="1"/>
</dbReference>
<dbReference type="SUPFAM" id="SSF53623">
    <property type="entry name" value="MurD-like peptide ligases, catalytic domain"/>
    <property type="match status" value="1"/>
</dbReference>
<keyword evidence="10 14" id="KW-0573">Peptidoglycan synthesis</keyword>
<dbReference type="InterPro" id="IPR004101">
    <property type="entry name" value="Mur_ligase_C"/>
</dbReference>
<comment type="subcellular location">
    <subcellularLocation>
        <location evidence="1 14">Cytoplasm</location>
    </subcellularLocation>
</comment>
<dbReference type="Gene3D" id="3.40.1190.10">
    <property type="entry name" value="Mur-like, catalytic domain"/>
    <property type="match status" value="1"/>
</dbReference>
<dbReference type="SUPFAM" id="SSF51984">
    <property type="entry name" value="MurCD N-terminal domain"/>
    <property type="match status" value="1"/>
</dbReference>
<comment type="function">
    <text evidence="14">Cell wall formation.</text>
</comment>
<evidence type="ECO:0000256" key="5">
    <source>
        <dbReference type="ARBA" id="ARBA00022598"/>
    </source>
</evidence>
<dbReference type="GO" id="GO:0016874">
    <property type="term" value="F:ligase activity"/>
    <property type="evidence" value="ECO:0007669"/>
    <property type="project" value="UniProtKB-KW"/>
</dbReference>
<dbReference type="InterPro" id="IPR013221">
    <property type="entry name" value="Mur_ligase_cen"/>
</dbReference>
<evidence type="ECO:0000256" key="13">
    <source>
        <dbReference type="ARBA" id="ARBA00047833"/>
    </source>
</evidence>
<keyword evidence="11 14" id="KW-0131">Cell cycle</keyword>
<keyword evidence="4 14" id="KW-0963">Cytoplasm</keyword>
<evidence type="ECO:0000256" key="1">
    <source>
        <dbReference type="ARBA" id="ARBA00004496"/>
    </source>
</evidence>
<evidence type="ECO:0000256" key="10">
    <source>
        <dbReference type="ARBA" id="ARBA00022984"/>
    </source>
</evidence>
<dbReference type="InterPro" id="IPR036615">
    <property type="entry name" value="Mur_ligase_C_dom_sf"/>
</dbReference>
<dbReference type="EMBL" id="LSDB01000036">
    <property type="protein sequence ID" value="KXB57690.1"/>
    <property type="molecule type" value="Genomic_DNA"/>
</dbReference>
<dbReference type="PANTHER" id="PTHR43445">
    <property type="entry name" value="UDP-N-ACETYLMURAMATE--L-ALANINE LIGASE-RELATED"/>
    <property type="match status" value="1"/>
</dbReference>
<keyword evidence="6 14" id="KW-0132">Cell division</keyword>
<comment type="pathway">
    <text evidence="2 14">Cell wall biogenesis; peptidoglycan biosynthesis.</text>
</comment>
<evidence type="ECO:0000259" key="15">
    <source>
        <dbReference type="Pfam" id="PF01225"/>
    </source>
</evidence>
<gene>
    <name evidence="14" type="primary">murC</name>
    <name evidence="18" type="ORF">HMPREF1871_00810</name>
</gene>
<evidence type="ECO:0000256" key="9">
    <source>
        <dbReference type="ARBA" id="ARBA00022960"/>
    </source>
</evidence>
<feature type="domain" description="Mur ligase central" evidence="17">
    <location>
        <begin position="116"/>
        <end position="289"/>
    </location>
</feature>
<dbReference type="Gene3D" id="3.40.50.720">
    <property type="entry name" value="NAD(P)-binding Rossmann-like Domain"/>
    <property type="match status" value="1"/>
</dbReference>
<comment type="caution">
    <text evidence="18">The sequence shown here is derived from an EMBL/GenBank/DDBJ whole genome shotgun (WGS) entry which is preliminary data.</text>
</comment>
<keyword evidence="7 14" id="KW-0547">Nucleotide-binding</keyword>
<feature type="binding site" evidence="14">
    <location>
        <begin position="118"/>
        <end position="124"/>
    </location>
    <ligand>
        <name>ATP</name>
        <dbReference type="ChEBI" id="CHEBI:30616"/>
    </ligand>
</feature>
<evidence type="ECO:0000313" key="19">
    <source>
        <dbReference type="Proteomes" id="UP000070467"/>
    </source>
</evidence>
<evidence type="ECO:0000256" key="4">
    <source>
        <dbReference type="ARBA" id="ARBA00022490"/>
    </source>
</evidence>
<dbReference type="NCBIfam" id="TIGR01082">
    <property type="entry name" value="murC"/>
    <property type="match status" value="1"/>
</dbReference>
<dbReference type="InterPro" id="IPR050061">
    <property type="entry name" value="MurCDEF_pg_biosynth"/>
</dbReference>
<accession>A0ABR5TP48</accession>
<dbReference type="InterPro" id="IPR036565">
    <property type="entry name" value="Mur-like_cat_sf"/>
</dbReference>
<evidence type="ECO:0000313" key="18">
    <source>
        <dbReference type="EMBL" id="KXB57690.1"/>
    </source>
</evidence>
<evidence type="ECO:0000259" key="17">
    <source>
        <dbReference type="Pfam" id="PF08245"/>
    </source>
</evidence>
<comment type="catalytic activity">
    <reaction evidence="13 14">
        <text>UDP-N-acetyl-alpha-D-muramate + L-alanine + ATP = UDP-N-acetyl-alpha-D-muramoyl-L-alanine + ADP + phosphate + H(+)</text>
        <dbReference type="Rhea" id="RHEA:23372"/>
        <dbReference type="ChEBI" id="CHEBI:15378"/>
        <dbReference type="ChEBI" id="CHEBI:30616"/>
        <dbReference type="ChEBI" id="CHEBI:43474"/>
        <dbReference type="ChEBI" id="CHEBI:57972"/>
        <dbReference type="ChEBI" id="CHEBI:70757"/>
        <dbReference type="ChEBI" id="CHEBI:83898"/>
        <dbReference type="ChEBI" id="CHEBI:456216"/>
        <dbReference type="EC" id="6.3.2.8"/>
    </reaction>
</comment>
<dbReference type="InterPro" id="IPR005758">
    <property type="entry name" value="UDP-N-AcMur_Ala_ligase_MurC"/>
</dbReference>
<sequence length="456" mass="52988">MVDYKFWRKDVEKFFLIGIKGTGMSALAQILYDLGNEVYGSDVSTYFFTQKELDKRHIEIYPYDENNIKPGLTVILGNAFDENQIEYKKAKELGLKTYTYREYLNILAQKTTSIAVTGTHGKTSTTNMLVQLFDKYEYKNISCLIGDGTGFAKKNPELFIFEACEYYRHFLSYKPDYAIVTNVDFDHPDYYKNEEDVLDAFQSFVDNVKKVVVYCGDDQYARKLKSKSAKMISYGLGEDNDYVAKEIKTHPEKGTVFTVYKYGEHYYSFFFPIFGLHELKNILSVIAMADIQGIEPSKIQKALKYYENAKRRFSEYEFKGNIIVDDYAHHPKEIEATIDTARRKYPDKRVVAIFQPHTYTRTEKFLDAFAESLKKSDKVFLYDIFGSAREKSGHVTIEDLAKKISKDTQVIKKNNGKFKTFQTLREEFYGKEVLLFMGAGDINKLRAEFIKFCLEN</sequence>
<evidence type="ECO:0000256" key="3">
    <source>
        <dbReference type="ARBA" id="ARBA00012211"/>
    </source>
</evidence>
<evidence type="ECO:0000256" key="12">
    <source>
        <dbReference type="ARBA" id="ARBA00023316"/>
    </source>
</evidence>
<dbReference type="Gene3D" id="3.90.190.20">
    <property type="entry name" value="Mur ligase, C-terminal domain"/>
    <property type="match status" value="1"/>
</dbReference>
<evidence type="ECO:0000256" key="7">
    <source>
        <dbReference type="ARBA" id="ARBA00022741"/>
    </source>
</evidence>
<dbReference type="Pfam" id="PF02875">
    <property type="entry name" value="Mur_ligase_C"/>
    <property type="match status" value="1"/>
</dbReference>
<name>A0ABR5TP48_9BACL</name>
<organism evidence="18 19">
    <name type="scientific">Gemelliphila asaccharolytica</name>
    <dbReference type="NCBI Taxonomy" id="502393"/>
    <lineage>
        <taxon>Bacteria</taxon>
        <taxon>Bacillati</taxon>
        <taxon>Bacillota</taxon>
        <taxon>Bacilli</taxon>
        <taxon>Bacillales</taxon>
        <taxon>Gemellaceae</taxon>
        <taxon>Gemelliphila</taxon>
    </lineage>
</organism>
<dbReference type="EC" id="6.3.2.8" evidence="3 14"/>
<comment type="similarity">
    <text evidence="14">Belongs to the MurCDEF family.</text>
</comment>
<keyword evidence="8 14" id="KW-0067">ATP-binding</keyword>
<evidence type="ECO:0000256" key="2">
    <source>
        <dbReference type="ARBA" id="ARBA00004752"/>
    </source>
</evidence>
<dbReference type="Proteomes" id="UP000070467">
    <property type="component" value="Unassembled WGS sequence"/>
</dbReference>
<feature type="domain" description="Mur ligase N-terminal catalytic" evidence="15">
    <location>
        <begin position="17"/>
        <end position="110"/>
    </location>
</feature>
<reference evidence="18 19" key="1">
    <citation type="submission" date="2016-01" db="EMBL/GenBank/DDBJ databases">
        <authorList>
            <person name="Mitreva M."/>
            <person name="Pepin K.H."/>
            <person name="Mihindukulasuriya K.A."/>
            <person name="Fulton R."/>
            <person name="Fronick C."/>
            <person name="O'Laughlin M."/>
            <person name="Miner T."/>
            <person name="Herter B."/>
            <person name="Rosa B.A."/>
            <person name="Cordes M."/>
            <person name="Tomlinson C."/>
            <person name="Wollam A."/>
            <person name="Palsikar V.B."/>
            <person name="Mardis E.R."/>
            <person name="Wilson R.K."/>
        </authorList>
    </citation>
    <scope>NUCLEOTIDE SEQUENCE [LARGE SCALE GENOMIC DNA]</scope>
    <source>
        <strain evidence="18 19">KA00071</strain>
    </source>
</reference>
<dbReference type="PANTHER" id="PTHR43445:SF3">
    <property type="entry name" value="UDP-N-ACETYLMURAMATE--L-ALANINE LIGASE"/>
    <property type="match status" value="1"/>
</dbReference>
<evidence type="ECO:0000256" key="14">
    <source>
        <dbReference type="HAMAP-Rule" id="MF_00046"/>
    </source>
</evidence>
<evidence type="ECO:0000259" key="16">
    <source>
        <dbReference type="Pfam" id="PF02875"/>
    </source>
</evidence>
<evidence type="ECO:0000256" key="6">
    <source>
        <dbReference type="ARBA" id="ARBA00022618"/>
    </source>
</evidence>